<keyword evidence="1" id="KW-0472">Membrane</keyword>
<protein>
    <submittedName>
        <fullName evidence="2 3">Uncharacterized protein</fullName>
    </submittedName>
</protein>
<name>R7TTB0_CAPTE</name>
<reference evidence="4" key="1">
    <citation type="submission" date="2012-12" db="EMBL/GenBank/DDBJ databases">
        <authorList>
            <person name="Hellsten U."/>
            <person name="Grimwood J."/>
            <person name="Chapman J.A."/>
            <person name="Shapiro H."/>
            <person name="Aerts A."/>
            <person name="Otillar R.P."/>
            <person name="Terry A.Y."/>
            <person name="Boore J.L."/>
            <person name="Simakov O."/>
            <person name="Marletaz F."/>
            <person name="Cho S.-J."/>
            <person name="Edsinger-Gonzales E."/>
            <person name="Havlak P."/>
            <person name="Kuo D.-H."/>
            <person name="Larsson T."/>
            <person name="Lv J."/>
            <person name="Arendt D."/>
            <person name="Savage R."/>
            <person name="Osoegawa K."/>
            <person name="de Jong P."/>
            <person name="Lindberg D.R."/>
            <person name="Seaver E.C."/>
            <person name="Weisblat D.A."/>
            <person name="Putnam N.H."/>
            <person name="Grigoriev I.V."/>
            <person name="Rokhsar D.S."/>
        </authorList>
    </citation>
    <scope>NUCLEOTIDE SEQUENCE</scope>
    <source>
        <strain evidence="4">I ESC-2004</strain>
    </source>
</reference>
<dbReference type="EnsemblMetazoa" id="CapteT225142">
    <property type="protein sequence ID" value="CapteP225142"/>
    <property type="gene ID" value="CapteG225142"/>
</dbReference>
<dbReference type="EMBL" id="KB308725">
    <property type="protein sequence ID" value="ELT96827.1"/>
    <property type="molecule type" value="Genomic_DNA"/>
</dbReference>
<dbReference type="AlphaFoldDB" id="R7TTB0"/>
<dbReference type="EMBL" id="AMQN01002243">
    <property type="status" value="NOT_ANNOTATED_CDS"/>
    <property type="molecule type" value="Genomic_DNA"/>
</dbReference>
<evidence type="ECO:0000313" key="2">
    <source>
        <dbReference type="EMBL" id="ELT96827.1"/>
    </source>
</evidence>
<dbReference type="HOGENOM" id="CLU_1344410_0_0_1"/>
<organism evidence="2">
    <name type="scientific">Capitella teleta</name>
    <name type="common">Polychaete worm</name>
    <dbReference type="NCBI Taxonomy" id="283909"/>
    <lineage>
        <taxon>Eukaryota</taxon>
        <taxon>Metazoa</taxon>
        <taxon>Spiralia</taxon>
        <taxon>Lophotrochozoa</taxon>
        <taxon>Annelida</taxon>
        <taxon>Polychaeta</taxon>
        <taxon>Sedentaria</taxon>
        <taxon>Scolecida</taxon>
        <taxon>Capitellidae</taxon>
        <taxon>Capitella</taxon>
    </lineage>
</organism>
<dbReference type="Proteomes" id="UP000014760">
    <property type="component" value="Unassembled WGS sequence"/>
</dbReference>
<accession>R7TTB0</accession>
<feature type="transmembrane region" description="Helical" evidence="1">
    <location>
        <begin position="35"/>
        <end position="58"/>
    </location>
</feature>
<reference evidence="2 4" key="2">
    <citation type="journal article" date="2013" name="Nature">
        <title>Insights into bilaterian evolution from three spiralian genomes.</title>
        <authorList>
            <person name="Simakov O."/>
            <person name="Marletaz F."/>
            <person name="Cho S.J."/>
            <person name="Edsinger-Gonzales E."/>
            <person name="Havlak P."/>
            <person name="Hellsten U."/>
            <person name="Kuo D.H."/>
            <person name="Larsson T."/>
            <person name="Lv J."/>
            <person name="Arendt D."/>
            <person name="Savage R."/>
            <person name="Osoegawa K."/>
            <person name="de Jong P."/>
            <person name="Grimwood J."/>
            <person name="Chapman J.A."/>
            <person name="Shapiro H."/>
            <person name="Aerts A."/>
            <person name="Otillar R.P."/>
            <person name="Terry A.Y."/>
            <person name="Boore J.L."/>
            <person name="Grigoriev I.V."/>
            <person name="Lindberg D.R."/>
            <person name="Seaver E.C."/>
            <person name="Weisblat D.A."/>
            <person name="Putnam N.H."/>
            <person name="Rokhsar D.S."/>
        </authorList>
    </citation>
    <scope>NUCLEOTIDE SEQUENCE</scope>
    <source>
        <strain evidence="2 4">I ESC-2004</strain>
    </source>
</reference>
<evidence type="ECO:0000313" key="4">
    <source>
        <dbReference type="Proteomes" id="UP000014760"/>
    </source>
</evidence>
<keyword evidence="4" id="KW-1185">Reference proteome</keyword>
<proteinExistence type="predicted"/>
<gene>
    <name evidence="2" type="ORF">CAPTEDRAFT_225142</name>
</gene>
<reference evidence="3" key="3">
    <citation type="submission" date="2015-06" db="UniProtKB">
        <authorList>
            <consortium name="EnsemblMetazoa"/>
        </authorList>
    </citation>
    <scope>IDENTIFICATION</scope>
</reference>
<evidence type="ECO:0000313" key="3">
    <source>
        <dbReference type="EnsemblMetazoa" id="CapteP225142"/>
    </source>
</evidence>
<sequence length="204" mass="21977">MPHFPTSDPTIITCQAGGSWNSTGPSCSKFGIAPWWALFAGVVGGIILISCTIPRLYVCLCGHKENRVKIHPHGEVTADGMVILNPADQQHMAVYHGAQLTRNGLPPGAQAILLTGATANAVYPAKQVANGTTTNAVYPVMQANGTVLLMPGVADPGTPQKPSWGNRDKDMRRRQHMAFFRENNRQPIDDDILASEKATGNLYF</sequence>
<evidence type="ECO:0000256" key="1">
    <source>
        <dbReference type="SAM" id="Phobius"/>
    </source>
</evidence>
<keyword evidence="1" id="KW-0812">Transmembrane</keyword>
<keyword evidence="1" id="KW-1133">Transmembrane helix</keyword>